<feature type="compositionally biased region" description="Gly residues" evidence="1">
    <location>
        <begin position="433"/>
        <end position="447"/>
    </location>
</feature>
<gene>
    <name evidence="2" type="ORF">CLCR_08532</name>
</gene>
<organism evidence="2 3">
    <name type="scientific">Cladophialophora carrionii</name>
    <dbReference type="NCBI Taxonomy" id="86049"/>
    <lineage>
        <taxon>Eukaryota</taxon>
        <taxon>Fungi</taxon>
        <taxon>Dikarya</taxon>
        <taxon>Ascomycota</taxon>
        <taxon>Pezizomycotina</taxon>
        <taxon>Eurotiomycetes</taxon>
        <taxon>Chaetothyriomycetidae</taxon>
        <taxon>Chaetothyriales</taxon>
        <taxon>Herpotrichiellaceae</taxon>
        <taxon>Cladophialophora</taxon>
    </lineage>
</organism>
<proteinExistence type="predicted"/>
<feature type="region of interest" description="Disordered" evidence="1">
    <location>
        <begin position="428"/>
        <end position="454"/>
    </location>
</feature>
<evidence type="ECO:0000256" key="1">
    <source>
        <dbReference type="SAM" id="MobiDB-lite"/>
    </source>
</evidence>
<feature type="compositionally biased region" description="Basic and acidic residues" evidence="1">
    <location>
        <begin position="239"/>
        <end position="249"/>
    </location>
</feature>
<feature type="region of interest" description="Disordered" evidence="1">
    <location>
        <begin position="300"/>
        <end position="359"/>
    </location>
</feature>
<dbReference type="VEuPathDB" id="FungiDB:G647_06901"/>
<feature type="region of interest" description="Disordered" evidence="1">
    <location>
        <begin position="156"/>
        <end position="252"/>
    </location>
</feature>
<dbReference type="eggNOG" id="ENOG502T55R">
    <property type="taxonomic scope" value="Eukaryota"/>
</dbReference>
<sequence length="473" mass="51110">MPEPVVIATSIFSGFNSFVKAISLAAHYKEVPNEVRQLHTNIERAESAINIARRLLRSKAHYLDPRLIQETEESIEKSNSALLLVRDSIEACRKDLEIRQTVTPKNRVAWLLWKNQEFLSQLQTLGNCLGALDRDIGRLEMAHPPIVFVNGNLGPPAYADNDRKPGKGTTFRVEADDEEEKKPPFPRSPTKRIRSHSRSNNGSQVNLNLDKRIGTRRGGLRNRSPQFTDGDEGYESDELPLRPRSRDDQTTPDATEDLALFANATIGVGLDDGSGLGLGLSISQGQLSVRQMDFLQQAGPAMAAAATSRSRPGNSELPEPSELHVEAEQQPKPDPGAIQTPTSIPVPTPTPTPNLYGLSSKNPWRRLAVQQSTSTLNSSVGTFHRVVPPNAVDPDPDAASVISTTTTAVEDVDESDITRNLLGLSVTAPAVPSGGGSGPGPGSGSGSGSSVVGLLSPELEPKKVKWRRKSVFI</sequence>
<evidence type="ECO:0000313" key="3">
    <source>
        <dbReference type="Proteomes" id="UP000094526"/>
    </source>
</evidence>
<feature type="compositionally biased region" description="Basic and acidic residues" evidence="1">
    <location>
        <begin position="321"/>
        <end position="331"/>
    </location>
</feature>
<dbReference type="AlphaFoldDB" id="A0A1C1CRS2"/>
<feature type="compositionally biased region" description="Acidic residues" evidence="1">
    <location>
        <begin position="229"/>
        <end position="238"/>
    </location>
</feature>
<comment type="caution">
    <text evidence="2">The sequence shown here is derived from an EMBL/GenBank/DDBJ whole genome shotgun (WGS) entry which is preliminary data.</text>
</comment>
<evidence type="ECO:0000313" key="2">
    <source>
        <dbReference type="EMBL" id="OCT51171.1"/>
    </source>
</evidence>
<keyword evidence="3" id="KW-1185">Reference proteome</keyword>
<protein>
    <submittedName>
        <fullName evidence="2">Uncharacterized protein</fullName>
    </submittedName>
</protein>
<name>A0A1C1CRS2_9EURO</name>
<dbReference type="EMBL" id="LGRB01000009">
    <property type="protein sequence ID" value="OCT51171.1"/>
    <property type="molecule type" value="Genomic_DNA"/>
</dbReference>
<feature type="compositionally biased region" description="Polar residues" evidence="1">
    <location>
        <begin position="198"/>
        <end position="207"/>
    </location>
</feature>
<dbReference type="OrthoDB" id="4160560at2759"/>
<dbReference type="Proteomes" id="UP000094526">
    <property type="component" value="Unassembled WGS sequence"/>
</dbReference>
<reference evidence="3" key="1">
    <citation type="submission" date="2015-07" db="EMBL/GenBank/DDBJ databases">
        <authorList>
            <person name="Teixeira M.M."/>
            <person name="Souza R.C."/>
            <person name="Almeida L.G."/>
            <person name="Vicente V.A."/>
            <person name="de Hoog S."/>
            <person name="Bocca A.L."/>
            <person name="de Almeida S.R."/>
            <person name="Vasconcelos A.T."/>
            <person name="Felipe M.S."/>
        </authorList>
    </citation>
    <scope>NUCLEOTIDE SEQUENCE [LARGE SCALE GENOMIC DNA]</scope>
    <source>
        <strain evidence="3">KSF</strain>
    </source>
</reference>
<dbReference type="VEuPathDB" id="FungiDB:CLCR_08532"/>
<accession>A0A1C1CRS2</accession>